<dbReference type="OrthoDB" id="5358959at2759"/>
<proteinExistence type="predicted"/>
<dbReference type="InParanoid" id="A0A168LHW4"/>
<sequence length="80" mass="8670">MEPIAVLQGDKFLESYRVPKAHNFCHAGYGVCPDSHCCPMGGECCDTPGTCCPRDYRCVSGPKGREGCCPNGQKCEFHAL</sequence>
<dbReference type="Proteomes" id="UP000078561">
    <property type="component" value="Unassembled WGS sequence"/>
</dbReference>
<dbReference type="STRING" id="4829.A0A168LHW4"/>
<accession>A0A168LHW4</accession>
<evidence type="ECO:0008006" key="3">
    <source>
        <dbReference type="Google" id="ProtNLM"/>
    </source>
</evidence>
<evidence type="ECO:0000313" key="1">
    <source>
        <dbReference type="EMBL" id="SAL96820.1"/>
    </source>
</evidence>
<protein>
    <recommendedName>
        <fullName evidence="3">Granulins domain-containing protein</fullName>
    </recommendedName>
</protein>
<reference evidence="1" key="1">
    <citation type="submission" date="2016-04" db="EMBL/GenBank/DDBJ databases">
        <authorList>
            <person name="Evans L.H."/>
            <person name="Alamgir A."/>
            <person name="Owens N."/>
            <person name="Weber N.D."/>
            <person name="Virtaneva K."/>
            <person name="Barbian K."/>
            <person name="Babar A."/>
            <person name="Rosenke K."/>
        </authorList>
    </citation>
    <scope>NUCLEOTIDE SEQUENCE [LARGE SCALE GENOMIC DNA]</scope>
    <source>
        <strain evidence="1">CBS 101.48</strain>
    </source>
</reference>
<organism evidence="1">
    <name type="scientific">Absidia glauca</name>
    <name type="common">Pin mould</name>
    <dbReference type="NCBI Taxonomy" id="4829"/>
    <lineage>
        <taxon>Eukaryota</taxon>
        <taxon>Fungi</taxon>
        <taxon>Fungi incertae sedis</taxon>
        <taxon>Mucoromycota</taxon>
        <taxon>Mucoromycotina</taxon>
        <taxon>Mucoromycetes</taxon>
        <taxon>Mucorales</taxon>
        <taxon>Cunninghamellaceae</taxon>
        <taxon>Absidia</taxon>
    </lineage>
</organism>
<dbReference type="EMBL" id="LT551286">
    <property type="protein sequence ID" value="SAL96820.1"/>
    <property type="molecule type" value="Genomic_DNA"/>
</dbReference>
<keyword evidence="2" id="KW-1185">Reference proteome</keyword>
<dbReference type="AlphaFoldDB" id="A0A168LHW4"/>
<evidence type="ECO:0000313" key="2">
    <source>
        <dbReference type="Proteomes" id="UP000078561"/>
    </source>
</evidence>
<name>A0A168LHW4_ABSGL</name>
<gene>
    <name evidence="1" type="primary">ABSGL_02247.1 scaffold 2873</name>
</gene>